<evidence type="ECO:0000256" key="7">
    <source>
        <dbReference type="ARBA" id="ARBA00022692"/>
    </source>
</evidence>
<comment type="catalytic activity">
    <reaction evidence="11 12">
        <text>oxaloacetate + 2 Na(+)(in) + H(+) = pyruvate + 2 Na(+)(out) + CO2</text>
        <dbReference type="Rhea" id="RHEA:57724"/>
        <dbReference type="ChEBI" id="CHEBI:15361"/>
        <dbReference type="ChEBI" id="CHEBI:15378"/>
        <dbReference type="ChEBI" id="CHEBI:16452"/>
        <dbReference type="ChEBI" id="CHEBI:16526"/>
        <dbReference type="ChEBI" id="CHEBI:29101"/>
        <dbReference type="EC" id="7.2.4.2"/>
    </reaction>
</comment>
<dbReference type="InterPro" id="IPR005661">
    <property type="entry name" value="OadB_MmdB"/>
</dbReference>
<feature type="transmembrane region" description="Helical" evidence="13">
    <location>
        <begin position="258"/>
        <end position="276"/>
    </location>
</feature>
<evidence type="ECO:0000256" key="6">
    <source>
        <dbReference type="ARBA" id="ARBA00022475"/>
    </source>
</evidence>
<keyword evidence="10 12" id="KW-0472">Membrane</keyword>
<evidence type="ECO:0000256" key="5">
    <source>
        <dbReference type="ARBA" id="ARBA00011869"/>
    </source>
</evidence>
<evidence type="ECO:0000256" key="4">
    <source>
        <dbReference type="ARBA" id="ARBA00010924"/>
    </source>
</evidence>
<feature type="transmembrane region" description="Helical" evidence="13">
    <location>
        <begin position="356"/>
        <end position="375"/>
    </location>
</feature>
<evidence type="ECO:0000256" key="8">
    <source>
        <dbReference type="ARBA" id="ARBA00022967"/>
    </source>
</evidence>
<keyword evidence="9 13" id="KW-1133">Transmembrane helix</keyword>
<dbReference type="EC" id="7.2.4.2" evidence="12"/>
<evidence type="ECO:0000256" key="2">
    <source>
        <dbReference type="ARBA" id="ARBA00003002"/>
    </source>
</evidence>
<protein>
    <recommendedName>
        <fullName evidence="12">Oxaloacetate decarboxylase beta chain</fullName>
        <ecNumber evidence="12">7.2.4.2</ecNumber>
    </recommendedName>
</protein>
<comment type="function">
    <text evidence="2 12">Catalyzes the decarboxylation of oxaloacetate coupled to Na(+) translocation.</text>
</comment>
<comment type="subunit">
    <text evidence="5 12">Heterotrimer of an alpha, a beta and a gamma subunit.</text>
</comment>
<dbReference type="PIRSF" id="PIRSF015658">
    <property type="entry name" value="MmdB_OadB"/>
    <property type="match status" value="1"/>
</dbReference>
<dbReference type="PANTHER" id="PTHR35806:SF1">
    <property type="entry name" value="OXALOACETATE DECARBOXYLASE BETA CHAIN 2"/>
    <property type="match status" value="1"/>
</dbReference>
<comment type="cofactor">
    <cofactor evidence="1">
        <name>Na(+)</name>
        <dbReference type="ChEBI" id="CHEBI:29101"/>
    </cofactor>
</comment>
<evidence type="ECO:0000256" key="10">
    <source>
        <dbReference type="ARBA" id="ARBA00023136"/>
    </source>
</evidence>
<feature type="transmembrane region" description="Helical" evidence="13">
    <location>
        <begin position="67"/>
        <end position="92"/>
    </location>
</feature>
<dbReference type="RefSeq" id="WP_208659241.1">
    <property type="nucleotide sequence ID" value="NZ_CP031775.2"/>
</dbReference>
<comment type="subcellular location">
    <subcellularLocation>
        <location evidence="3">Cell membrane</location>
        <topology evidence="3">Multi-pass membrane protein</topology>
    </subcellularLocation>
</comment>
<keyword evidence="12" id="KW-0915">Sodium</keyword>
<feature type="transmembrane region" description="Helical" evidence="13">
    <location>
        <begin position="104"/>
        <end position="126"/>
    </location>
</feature>
<accession>A0A5B8QXT0</accession>
<dbReference type="GO" id="GO:0005886">
    <property type="term" value="C:plasma membrane"/>
    <property type="evidence" value="ECO:0007669"/>
    <property type="project" value="UniProtKB-SubCell"/>
</dbReference>
<proteinExistence type="inferred from homology"/>
<sequence>MDGLLAFWAETGIAHFTAGQALMMAVGALLLYLAIVRGFEPLLLLPIGFGAVLANIPNAGFTDEGGVLYYAYHVGIETGVFPLLIFMGVGALTDFSALIANPKTLLLGAAAQFGIFATLIGAIALNLVPGFEFTMQDAAAIAIIGGADGPTAIFLASKLAPELLGAIAVAAYSYMALVPIIQPPIMRLLTTQAEREIKMEQLREVSKKEKIIFPLMVLGLTILFLPAATPLVGMFCLGNLMRESGVVDRLSKTAQNELINIVTIFLGLAVGSKLSAEQFLRVETLGILVLGALAFGIGTAAGVLMAKLMCKLTGGKVNPLIGAAGVSAVPMAARVVNKVGLEANHHNFLLMHAMGPNVAGVLGSAVAAGILLAVLG</sequence>
<keyword evidence="8" id="KW-1278">Translocase</keyword>
<evidence type="ECO:0000256" key="13">
    <source>
        <dbReference type="SAM" id="Phobius"/>
    </source>
</evidence>
<dbReference type="AlphaFoldDB" id="A0A5B8QXT0"/>
<dbReference type="NCBIfam" id="TIGR01109">
    <property type="entry name" value="Na_pump_decarbB"/>
    <property type="match status" value="1"/>
</dbReference>
<dbReference type="GO" id="GO:0016829">
    <property type="term" value="F:lyase activity"/>
    <property type="evidence" value="ECO:0007669"/>
    <property type="project" value="InterPro"/>
</dbReference>
<feature type="transmembrane region" description="Helical" evidence="13">
    <location>
        <begin position="163"/>
        <end position="181"/>
    </location>
</feature>
<evidence type="ECO:0000256" key="12">
    <source>
        <dbReference type="PIRNR" id="PIRNR015658"/>
    </source>
</evidence>
<dbReference type="Pfam" id="PF03977">
    <property type="entry name" value="OAD_beta"/>
    <property type="match status" value="1"/>
</dbReference>
<dbReference type="GO" id="GO:0006814">
    <property type="term" value="P:sodium ion transport"/>
    <property type="evidence" value="ECO:0007669"/>
    <property type="project" value="UniProtKB-UniRule"/>
</dbReference>
<dbReference type="PANTHER" id="PTHR35806">
    <property type="entry name" value="OXALOACETATE DECARBOXYLASE BETA CHAIN 2"/>
    <property type="match status" value="1"/>
</dbReference>
<keyword evidence="6 12" id="KW-1003">Cell membrane</keyword>
<reference evidence="14 15" key="1">
    <citation type="journal article" date="2019" name="Ecotoxicol. Environ. Saf.">
        <title>Microbial characterization of heavy metal resistant bacterial strains isolated from an electroplating wastewater treatment plant.</title>
        <authorList>
            <person name="Cai X."/>
            <person name="Zheng X."/>
            <person name="Zhang D."/>
            <person name="Iqbal W."/>
            <person name="Liu C."/>
            <person name="Yang B."/>
            <person name="Zhao X."/>
            <person name="Lu X."/>
            <person name="Mao Y."/>
        </authorList>
    </citation>
    <scope>NUCLEOTIDE SEQUENCE [LARGE SCALE GENOMIC DNA]</scope>
    <source>
        <strain evidence="14 15">Ni1-3</strain>
    </source>
</reference>
<gene>
    <name evidence="14" type="ORF">D0436_13950</name>
</gene>
<comment type="similarity">
    <text evidence="4 12">Belongs to the GcdB/MmdB/OadB family.</text>
</comment>
<feature type="transmembrane region" description="Helical" evidence="13">
    <location>
        <begin position="42"/>
        <end position="61"/>
    </location>
</feature>
<keyword evidence="12" id="KW-0739">Sodium transport</keyword>
<organism evidence="14 15">
    <name type="scientific">Shewanella decolorationis</name>
    <dbReference type="NCBI Taxonomy" id="256839"/>
    <lineage>
        <taxon>Bacteria</taxon>
        <taxon>Pseudomonadati</taxon>
        <taxon>Pseudomonadota</taxon>
        <taxon>Gammaproteobacteria</taxon>
        <taxon>Alteromonadales</taxon>
        <taxon>Shewanellaceae</taxon>
        <taxon>Shewanella</taxon>
    </lineage>
</organism>
<dbReference type="KEGG" id="sdeo:D0436_13950"/>
<evidence type="ECO:0000313" key="15">
    <source>
        <dbReference type="Proteomes" id="UP000321124"/>
    </source>
</evidence>
<dbReference type="Proteomes" id="UP000321124">
    <property type="component" value="Chromosome"/>
</dbReference>
<evidence type="ECO:0000313" key="14">
    <source>
        <dbReference type="EMBL" id="QDZ91470.1"/>
    </source>
</evidence>
<keyword evidence="7 13" id="KW-0812">Transmembrane</keyword>
<evidence type="ECO:0000256" key="3">
    <source>
        <dbReference type="ARBA" id="ARBA00004651"/>
    </source>
</evidence>
<dbReference type="GO" id="GO:0015451">
    <property type="term" value="F:decarboxylation-driven active transmembrane transporter activity"/>
    <property type="evidence" value="ECO:0007669"/>
    <property type="project" value="UniProtKB-EC"/>
</dbReference>
<dbReference type="EMBL" id="CP031775">
    <property type="protein sequence ID" value="QDZ91470.1"/>
    <property type="molecule type" value="Genomic_DNA"/>
</dbReference>
<keyword evidence="12" id="KW-0813">Transport</keyword>
<name>A0A5B8QXT0_9GAMM</name>
<feature type="transmembrane region" description="Helical" evidence="13">
    <location>
        <begin position="12"/>
        <end position="35"/>
    </location>
</feature>
<feature type="transmembrane region" description="Helical" evidence="13">
    <location>
        <begin position="211"/>
        <end position="237"/>
    </location>
</feature>
<evidence type="ECO:0000256" key="11">
    <source>
        <dbReference type="ARBA" id="ARBA00048176"/>
    </source>
</evidence>
<evidence type="ECO:0000256" key="9">
    <source>
        <dbReference type="ARBA" id="ARBA00022989"/>
    </source>
</evidence>
<keyword evidence="12" id="KW-0406">Ion transport</keyword>
<feature type="transmembrane region" description="Helical" evidence="13">
    <location>
        <begin position="282"/>
        <end position="305"/>
    </location>
</feature>
<evidence type="ECO:0000256" key="1">
    <source>
        <dbReference type="ARBA" id="ARBA00001959"/>
    </source>
</evidence>